<keyword evidence="3" id="KW-1185">Reference proteome</keyword>
<dbReference type="Proteomes" id="UP000581769">
    <property type="component" value="Unassembled WGS sequence"/>
</dbReference>
<accession>A0A840J6F3</accession>
<dbReference type="GO" id="GO:0003700">
    <property type="term" value="F:DNA-binding transcription factor activity"/>
    <property type="evidence" value="ECO:0007669"/>
    <property type="project" value="InterPro"/>
</dbReference>
<organism evidence="2 3">
    <name type="scientific">Amycolatopsis jiangsuensis</name>
    <dbReference type="NCBI Taxonomy" id="1181879"/>
    <lineage>
        <taxon>Bacteria</taxon>
        <taxon>Bacillati</taxon>
        <taxon>Actinomycetota</taxon>
        <taxon>Actinomycetes</taxon>
        <taxon>Pseudonocardiales</taxon>
        <taxon>Pseudonocardiaceae</taxon>
        <taxon>Amycolatopsis</taxon>
    </lineage>
</organism>
<dbReference type="InterPro" id="IPR036388">
    <property type="entry name" value="WH-like_DNA-bd_sf"/>
</dbReference>
<dbReference type="GO" id="GO:0003677">
    <property type="term" value="F:DNA binding"/>
    <property type="evidence" value="ECO:0007669"/>
    <property type="project" value="UniProtKB-KW"/>
</dbReference>
<reference evidence="2 3" key="1">
    <citation type="submission" date="2020-08" db="EMBL/GenBank/DDBJ databases">
        <title>Sequencing the genomes of 1000 actinobacteria strains.</title>
        <authorList>
            <person name="Klenk H.-P."/>
        </authorList>
    </citation>
    <scope>NUCLEOTIDE SEQUENCE [LARGE SCALE GENOMIC DNA]</scope>
    <source>
        <strain evidence="2 3">DSM 45859</strain>
    </source>
</reference>
<evidence type="ECO:0000313" key="2">
    <source>
        <dbReference type="EMBL" id="MBB4689610.1"/>
    </source>
</evidence>
<comment type="caution">
    <text evidence="2">The sequence shown here is derived from an EMBL/GenBank/DDBJ whole genome shotgun (WGS) entry which is preliminary data.</text>
</comment>
<dbReference type="PANTHER" id="PTHR33164">
    <property type="entry name" value="TRANSCRIPTIONAL REGULATOR, MARR FAMILY"/>
    <property type="match status" value="1"/>
</dbReference>
<protein>
    <submittedName>
        <fullName evidence="2">DNA-binding MarR family transcriptional regulator</fullName>
    </submittedName>
</protein>
<keyword evidence="2" id="KW-0238">DNA-binding</keyword>
<dbReference type="Gene3D" id="1.10.10.10">
    <property type="entry name" value="Winged helix-like DNA-binding domain superfamily/Winged helix DNA-binding domain"/>
    <property type="match status" value="1"/>
</dbReference>
<proteinExistence type="predicted"/>
<dbReference type="SUPFAM" id="SSF46785">
    <property type="entry name" value="Winged helix' DNA-binding domain"/>
    <property type="match status" value="1"/>
</dbReference>
<evidence type="ECO:0000313" key="3">
    <source>
        <dbReference type="Proteomes" id="UP000581769"/>
    </source>
</evidence>
<dbReference type="AlphaFoldDB" id="A0A840J6F3"/>
<dbReference type="InterPro" id="IPR036390">
    <property type="entry name" value="WH_DNA-bd_sf"/>
</dbReference>
<dbReference type="Pfam" id="PF01047">
    <property type="entry name" value="MarR"/>
    <property type="match status" value="1"/>
</dbReference>
<feature type="domain" description="HTH marR-type" evidence="1">
    <location>
        <begin position="12"/>
        <end position="148"/>
    </location>
</feature>
<dbReference type="PANTHER" id="PTHR33164:SF99">
    <property type="entry name" value="MARR FAMILY REGULATORY PROTEIN"/>
    <property type="match status" value="1"/>
</dbReference>
<dbReference type="EMBL" id="JACHMG010000001">
    <property type="protein sequence ID" value="MBB4689610.1"/>
    <property type="molecule type" value="Genomic_DNA"/>
</dbReference>
<dbReference type="PROSITE" id="PS50995">
    <property type="entry name" value="HTH_MARR_2"/>
    <property type="match status" value="1"/>
</dbReference>
<gene>
    <name evidence="2" type="ORF">BJY18_007095</name>
</gene>
<dbReference type="SMART" id="SM00347">
    <property type="entry name" value="HTH_MARR"/>
    <property type="match status" value="1"/>
</dbReference>
<dbReference type="InterPro" id="IPR039422">
    <property type="entry name" value="MarR/SlyA-like"/>
</dbReference>
<sequence length="158" mass="18176">MDGEVVWLDDDEQMTWRAFHHMRTQLAMALRLAHQLDSGISEPEYEVLAVLSEQPAGELRARELRFQLQWEKSRLAHQIRRMEERGLVTRAVCPDDPRAPMVTVTDEGLKIVRDAAPAHVARVRDLFFDPLTQAQLQVIREASEAIMAHLGERSLLDR</sequence>
<dbReference type="InterPro" id="IPR000835">
    <property type="entry name" value="HTH_MarR-typ"/>
</dbReference>
<dbReference type="RefSeq" id="WP_184784113.1">
    <property type="nucleotide sequence ID" value="NZ_JACHMG010000001.1"/>
</dbReference>
<evidence type="ECO:0000259" key="1">
    <source>
        <dbReference type="PROSITE" id="PS50995"/>
    </source>
</evidence>
<dbReference type="GO" id="GO:0006950">
    <property type="term" value="P:response to stress"/>
    <property type="evidence" value="ECO:0007669"/>
    <property type="project" value="TreeGrafter"/>
</dbReference>
<name>A0A840J6F3_9PSEU</name>